<protein>
    <submittedName>
        <fullName evidence="7">Class II SORL domain-containing protein</fullName>
    </submittedName>
</protein>
<dbReference type="EMBL" id="CP072943">
    <property type="protein sequence ID" value="QTX32387.1"/>
    <property type="molecule type" value="Genomic_DNA"/>
</dbReference>
<name>A0A9Q7AP60_9BACT</name>
<dbReference type="Gene3D" id="2.60.40.730">
    <property type="entry name" value="SOR catalytic domain"/>
    <property type="match status" value="1"/>
</dbReference>
<dbReference type="SUPFAM" id="SSF49367">
    <property type="entry name" value="Superoxide reductase-like"/>
    <property type="match status" value="1"/>
</dbReference>
<comment type="similarity">
    <text evidence="1">Belongs to the desulfoferrodoxin family.</text>
</comment>
<evidence type="ECO:0000313" key="7">
    <source>
        <dbReference type="EMBL" id="QTX32387.1"/>
    </source>
</evidence>
<keyword evidence="5" id="KW-0408">Iron</keyword>
<accession>A0A9Q7AP60</accession>
<evidence type="ECO:0000313" key="8">
    <source>
        <dbReference type="Proteomes" id="UP000671879"/>
    </source>
</evidence>
<dbReference type="KEGG" id="aram:KAR29_00065"/>
<evidence type="ECO:0000259" key="6">
    <source>
        <dbReference type="Pfam" id="PF01880"/>
    </source>
</evidence>
<evidence type="ECO:0000256" key="1">
    <source>
        <dbReference type="ARBA" id="ARBA00005941"/>
    </source>
</evidence>
<gene>
    <name evidence="7" type="ORF">KAR29_00065</name>
</gene>
<dbReference type="PANTHER" id="PTHR36541">
    <property type="entry name" value="SUPEROXIDE REDUCTASE-RELATED"/>
    <property type="match status" value="1"/>
</dbReference>
<dbReference type="PANTHER" id="PTHR36541:SF1">
    <property type="entry name" value="SUPEROXIDE REDUCTASE-RELATED"/>
    <property type="match status" value="1"/>
</dbReference>
<proteinExistence type="inferred from homology"/>
<dbReference type="GO" id="GO:0005506">
    <property type="term" value="F:iron ion binding"/>
    <property type="evidence" value="ECO:0007669"/>
    <property type="project" value="InterPro"/>
</dbReference>
<organism evidence="7 8">
    <name type="scientific">Aminithiophilus ramosus</name>
    <dbReference type="NCBI Taxonomy" id="3029084"/>
    <lineage>
        <taxon>Bacteria</taxon>
        <taxon>Thermotogati</taxon>
        <taxon>Synergistota</taxon>
        <taxon>Synergistia</taxon>
        <taxon>Synergistales</taxon>
        <taxon>Aminithiophilaceae</taxon>
        <taxon>Aminithiophilus</taxon>
    </lineage>
</organism>
<evidence type="ECO:0000256" key="3">
    <source>
        <dbReference type="ARBA" id="ARBA00022723"/>
    </source>
</evidence>
<dbReference type="InterPro" id="IPR002742">
    <property type="entry name" value="Desulfoferrodoxin_Fe-bd_dom"/>
</dbReference>
<feature type="domain" description="Desulfoferrodoxin ferrous iron-binding" evidence="6">
    <location>
        <begin position="11"/>
        <end position="123"/>
    </location>
</feature>
<keyword evidence="3" id="KW-0479">Metal-binding</keyword>
<evidence type="ECO:0000256" key="4">
    <source>
        <dbReference type="ARBA" id="ARBA00022982"/>
    </source>
</evidence>
<dbReference type="InterPro" id="IPR051233">
    <property type="entry name" value="Desulfoferrodoxin_SOR"/>
</dbReference>
<dbReference type="NCBIfam" id="TIGR00332">
    <property type="entry name" value="neela_ferrous"/>
    <property type="match status" value="1"/>
</dbReference>
<keyword evidence="2" id="KW-0813">Transport</keyword>
<dbReference type="AlphaFoldDB" id="A0A9Q7AP60"/>
<keyword evidence="8" id="KW-1185">Reference proteome</keyword>
<dbReference type="InterPro" id="IPR036073">
    <property type="entry name" value="Desulfoferrodoxin_Fe-bd_dom_sf"/>
</dbReference>
<keyword evidence="4" id="KW-0249">Electron transport</keyword>
<dbReference type="RefSeq" id="WP_274373619.1">
    <property type="nucleotide sequence ID" value="NZ_CP072943.1"/>
</dbReference>
<reference evidence="8" key="1">
    <citation type="submission" date="2021-04" db="EMBL/GenBank/DDBJ databases">
        <title>A novel Synergistetes isolate from a pyrite-forming mixed culture.</title>
        <authorList>
            <person name="Bunk B."/>
            <person name="Sproer C."/>
            <person name="Spring S."/>
            <person name="Pester M."/>
        </authorList>
    </citation>
    <scope>NUCLEOTIDE SEQUENCE [LARGE SCALE GENOMIC DNA]</scope>
    <source>
        <strain evidence="8">J.5.4.2-T.3.5.2</strain>
    </source>
</reference>
<dbReference type="Proteomes" id="UP000671879">
    <property type="component" value="Chromosome"/>
</dbReference>
<dbReference type="CDD" id="cd03172">
    <property type="entry name" value="SORL_classII"/>
    <property type="match status" value="1"/>
</dbReference>
<dbReference type="Pfam" id="PF01880">
    <property type="entry name" value="Desulfoferrodox"/>
    <property type="match status" value="1"/>
</dbReference>
<dbReference type="GO" id="GO:0016491">
    <property type="term" value="F:oxidoreductase activity"/>
    <property type="evidence" value="ECO:0007669"/>
    <property type="project" value="InterPro"/>
</dbReference>
<evidence type="ECO:0000256" key="5">
    <source>
        <dbReference type="ARBA" id="ARBA00023004"/>
    </source>
</evidence>
<evidence type="ECO:0000256" key="2">
    <source>
        <dbReference type="ARBA" id="ARBA00022448"/>
    </source>
</evidence>
<sequence>MKFEHLIQSGDFRGEKHVPVIEAPETVKAGETFTVQVSVGKEIAHPNTTEHHIRWIKLYFKPAEGKFPYEVFNVEFNVHGESVAGPNQGPAYAEPVASAAVRIDRPGTLVAASYCNIHGLWESFREIGLEA</sequence>